<proteinExistence type="predicted"/>
<accession>J3JHJ9</accession>
<evidence type="ECO:0000256" key="1">
    <source>
        <dbReference type="SAM" id="MobiDB-lite"/>
    </source>
</evidence>
<sequence length="178" mass="19182">MSPRPGVVCVLLLLTAGCLGGTADPASSPTVSPTATFTDQCTAIEKPVVDPSRESVTPSELPEGPPQMTESAVVEYVVAYEEAYGRNRLLRDDTKRASQHVSDPVVRLVDGGFVVEVRTYESALYQREASGNETTTGVYLDGARIDVSYLVTEDRLLRAESDSDGAPPPRDGKTMECW</sequence>
<evidence type="ECO:0008006" key="4">
    <source>
        <dbReference type="Google" id="ProtNLM"/>
    </source>
</evidence>
<dbReference type="PROSITE" id="PS51257">
    <property type="entry name" value="PROKAR_LIPOPROTEIN"/>
    <property type="match status" value="1"/>
</dbReference>
<dbReference type="PATRIC" id="fig|1210908.3.peg.100"/>
<dbReference type="EMBL" id="ALJD01000002">
    <property type="protein sequence ID" value="EJN61064.1"/>
    <property type="molecule type" value="Genomic_DNA"/>
</dbReference>
<dbReference type="RefSeq" id="WP_009365449.1">
    <property type="nucleotide sequence ID" value="NZ_ALJD01000002.1"/>
</dbReference>
<feature type="region of interest" description="Disordered" evidence="1">
    <location>
        <begin position="49"/>
        <end position="68"/>
    </location>
</feature>
<evidence type="ECO:0000313" key="2">
    <source>
        <dbReference type="EMBL" id="EJN61064.1"/>
    </source>
</evidence>
<comment type="caution">
    <text evidence="2">The sequence shown here is derived from an EMBL/GenBank/DDBJ whole genome shotgun (WGS) entry which is preliminary data.</text>
</comment>
<feature type="region of interest" description="Disordered" evidence="1">
    <location>
        <begin position="158"/>
        <end position="178"/>
    </location>
</feature>
<gene>
    <name evidence="2" type="ORF">HSB1_01050</name>
</gene>
<dbReference type="AlphaFoldDB" id="J3JHJ9"/>
<dbReference type="Proteomes" id="UP000007813">
    <property type="component" value="Unassembled WGS sequence"/>
</dbReference>
<organism evidence="2 3">
    <name type="scientific">Halogranum salarium B-1</name>
    <dbReference type="NCBI Taxonomy" id="1210908"/>
    <lineage>
        <taxon>Archaea</taxon>
        <taxon>Methanobacteriati</taxon>
        <taxon>Methanobacteriota</taxon>
        <taxon>Stenosarchaea group</taxon>
        <taxon>Halobacteria</taxon>
        <taxon>Halobacteriales</taxon>
        <taxon>Haloferacaceae</taxon>
    </lineage>
</organism>
<protein>
    <recommendedName>
        <fullName evidence="4">Lipoprotein</fullName>
    </recommendedName>
</protein>
<reference evidence="2 3" key="1">
    <citation type="journal article" date="2012" name="J. Bacteriol.">
        <title>Draft Genome Sequence of the Extremely Halophilic Archaeon Halogranum salarium B-1T.</title>
        <authorList>
            <person name="Kim K.K."/>
            <person name="Lee K.C."/>
            <person name="Lee J.S."/>
        </authorList>
    </citation>
    <scope>NUCLEOTIDE SEQUENCE [LARGE SCALE GENOMIC DNA]</scope>
    <source>
        <strain evidence="2 3">B-1</strain>
    </source>
</reference>
<name>J3JHJ9_9EURY</name>
<evidence type="ECO:0000313" key="3">
    <source>
        <dbReference type="Proteomes" id="UP000007813"/>
    </source>
</evidence>